<evidence type="ECO:0000313" key="2">
    <source>
        <dbReference type="Proteomes" id="UP000029120"/>
    </source>
</evidence>
<sequence length="97" mass="11045">MFPSTISFSGIYNKLDSSTTMTKTVVGGGDSIRFHQRLCVKDIGISAMDSQLLMRMKLMVDDSALKYLRNVRQERALIKRMQEDHGLIYLCVIVSRN</sequence>
<accession>A0A087HF78</accession>
<gene>
    <name evidence="1" type="ordered locus">AALP_Aa2g039900</name>
</gene>
<protein>
    <submittedName>
        <fullName evidence="1">Uncharacterized protein</fullName>
    </submittedName>
</protein>
<name>A0A087HF78_ARAAL</name>
<reference evidence="2" key="1">
    <citation type="journal article" date="2015" name="Nat. Plants">
        <title>Genome expansion of Arabis alpina linked with retrotransposition and reduced symmetric DNA methylation.</title>
        <authorList>
            <person name="Willing E.M."/>
            <person name="Rawat V."/>
            <person name="Mandakova T."/>
            <person name="Maumus F."/>
            <person name="James G.V."/>
            <person name="Nordstroem K.J."/>
            <person name="Becker C."/>
            <person name="Warthmann N."/>
            <person name="Chica C."/>
            <person name="Szarzynska B."/>
            <person name="Zytnicki M."/>
            <person name="Albani M.C."/>
            <person name="Kiefer C."/>
            <person name="Bergonzi S."/>
            <person name="Castaings L."/>
            <person name="Mateos J.L."/>
            <person name="Berns M.C."/>
            <person name="Bujdoso N."/>
            <person name="Piofczyk T."/>
            <person name="de Lorenzo L."/>
            <person name="Barrero-Sicilia C."/>
            <person name="Mateos I."/>
            <person name="Piednoel M."/>
            <person name="Hagmann J."/>
            <person name="Chen-Min-Tao R."/>
            <person name="Iglesias-Fernandez R."/>
            <person name="Schuster S.C."/>
            <person name="Alonso-Blanco C."/>
            <person name="Roudier F."/>
            <person name="Carbonero P."/>
            <person name="Paz-Ares J."/>
            <person name="Davis S.J."/>
            <person name="Pecinka A."/>
            <person name="Quesneville H."/>
            <person name="Colot V."/>
            <person name="Lysak M.A."/>
            <person name="Weigel D."/>
            <person name="Coupland G."/>
            <person name="Schneeberger K."/>
        </authorList>
    </citation>
    <scope>NUCLEOTIDE SEQUENCE [LARGE SCALE GENOMIC DNA]</scope>
    <source>
        <strain evidence="2">cv. Pajares</strain>
    </source>
</reference>
<dbReference type="Proteomes" id="UP000029120">
    <property type="component" value="Chromosome 2"/>
</dbReference>
<dbReference type="AlphaFoldDB" id="A0A087HF78"/>
<proteinExistence type="predicted"/>
<organism evidence="1 2">
    <name type="scientific">Arabis alpina</name>
    <name type="common">Alpine rock-cress</name>
    <dbReference type="NCBI Taxonomy" id="50452"/>
    <lineage>
        <taxon>Eukaryota</taxon>
        <taxon>Viridiplantae</taxon>
        <taxon>Streptophyta</taxon>
        <taxon>Embryophyta</taxon>
        <taxon>Tracheophyta</taxon>
        <taxon>Spermatophyta</taxon>
        <taxon>Magnoliopsida</taxon>
        <taxon>eudicotyledons</taxon>
        <taxon>Gunneridae</taxon>
        <taxon>Pentapetalae</taxon>
        <taxon>rosids</taxon>
        <taxon>malvids</taxon>
        <taxon>Brassicales</taxon>
        <taxon>Brassicaceae</taxon>
        <taxon>Arabideae</taxon>
        <taxon>Arabis</taxon>
    </lineage>
</organism>
<dbReference type="EMBL" id="CM002870">
    <property type="protein sequence ID" value="KFK40780.1"/>
    <property type="molecule type" value="Genomic_DNA"/>
</dbReference>
<keyword evidence="2" id="KW-1185">Reference proteome</keyword>
<evidence type="ECO:0000313" key="1">
    <source>
        <dbReference type="EMBL" id="KFK40780.1"/>
    </source>
</evidence>
<dbReference type="Gramene" id="KFK40780">
    <property type="protein sequence ID" value="KFK40780"/>
    <property type="gene ID" value="AALP_AA2G039900"/>
</dbReference>